<evidence type="ECO:0000259" key="5">
    <source>
        <dbReference type="Pfam" id="PF07479"/>
    </source>
</evidence>
<evidence type="ECO:0000259" key="4">
    <source>
        <dbReference type="Pfam" id="PF01210"/>
    </source>
</evidence>
<dbReference type="InterPro" id="IPR006109">
    <property type="entry name" value="G3P_DH_NAD-dep_C"/>
</dbReference>
<dbReference type="Pfam" id="PF07479">
    <property type="entry name" value="NAD_Gly3P_dh_C"/>
    <property type="match status" value="1"/>
</dbReference>
<protein>
    <recommendedName>
        <fullName evidence="7">Glycerol-3-phosphate dehydrogenase NAD-dependent C-terminal domain-containing protein</fullName>
    </recommendedName>
</protein>
<dbReference type="InterPro" id="IPR013328">
    <property type="entry name" value="6PGD_dom2"/>
</dbReference>
<feature type="domain" description="Glycerol-3-phosphate dehydrogenase NAD-dependent N-terminal" evidence="4">
    <location>
        <begin position="4"/>
        <end position="64"/>
    </location>
</feature>
<keyword evidence="2" id="KW-0560">Oxidoreductase</keyword>
<dbReference type="PANTHER" id="PTHR11728">
    <property type="entry name" value="GLYCEROL-3-PHOSPHATE DEHYDROGENASE"/>
    <property type="match status" value="1"/>
</dbReference>
<proteinExistence type="inferred from homology"/>
<reference evidence="6" key="1">
    <citation type="journal article" date="2014" name="Front. Microbiol.">
        <title>High frequency of phylogenetically diverse reductive dehalogenase-homologous genes in deep subseafloor sedimentary metagenomes.</title>
        <authorList>
            <person name="Kawai M."/>
            <person name="Futagami T."/>
            <person name="Toyoda A."/>
            <person name="Takaki Y."/>
            <person name="Nishi S."/>
            <person name="Hori S."/>
            <person name="Arai W."/>
            <person name="Tsubouchi T."/>
            <person name="Morono Y."/>
            <person name="Uchiyama I."/>
            <person name="Ito T."/>
            <person name="Fujiyama A."/>
            <person name="Inagaki F."/>
            <person name="Takami H."/>
        </authorList>
    </citation>
    <scope>NUCLEOTIDE SEQUENCE</scope>
    <source>
        <strain evidence="6">Expedition CK06-06</strain>
    </source>
</reference>
<evidence type="ECO:0000256" key="2">
    <source>
        <dbReference type="ARBA" id="ARBA00023002"/>
    </source>
</evidence>
<dbReference type="GO" id="GO:0051287">
    <property type="term" value="F:NAD binding"/>
    <property type="evidence" value="ECO:0007669"/>
    <property type="project" value="InterPro"/>
</dbReference>
<dbReference type="GO" id="GO:0005829">
    <property type="term" value="C:cytosol"/>
    <property type="evidence" value="ECO:0007669"/>
    <property type="project" value="TreeGrafter"/>
</dbReference>
<dbReference type="InterPro" id="IPR008927">
    <property type="entry name" value="6-PGluconate_DH-like_C_sf"/>
</dbReference>
<dbReference type="Gene3D" id="1.10.1040.10">
    <property type="entry name" value="N-(1-d-carboxylethyl)-l-norvaline Dehydrogenase, domain 2"/>
    <property type="match status" value="1"/>
</dbReference>
<dbReference type="EMBL" id="BARS01001528">
    <property type="protein sequence ID" value="GAF73035.1"/>
    <property type="molecule type" value="Genomic_DNA"/>
</dbReference>
<evidence type="ECO:0008006" key="7">
    <source>
        <dbReference type="Google" id="ProtNLM"/>
    </source>
</evidence>
<organism evidence="6">
    <name type="scientific">marine sediment metagenome</name>
    <dbReference type="NCBI Taxonomy" id="412755"/>
    <lineage>
        <taxon>unclassified sequences</taxon>
        <taxon>metagenomes</taxon>
        <taxon>ecological metagenomes</taxon>
    </lineage>
</organism>
<keyword evidence="3" id="KW-0520">NAD</keyword>
<dbReference type="Pfam" id="PF01210">
    <property type="entry name" value="NAD_Gly3P_dh_N"/>
    <property type="match status" value="1"/>
</dbReference>
<dbReference type="SUPFAM" id="SSF48179">
    <property type="entry name" value="6-phosphogluconate dehydrogenase C-terminal domain-like"/>
    <property type="match status" value="1"/>
</dbReference>
<gene>
    <name evidence="6" type="ORF">S01H1_02960</name>
</gene>
<dbReference type="PANTHER" id="PTHR11728:SF1">
    <property type="entry name" value="GLYCEROL-3-PHOSPHATE DEHYDROGENASE [NAD(+)] 2, CHLOROPLASTIC"/>
    <property type="match status" value="1"/>
</dbReference>
<dbReference type="NCBIfam" id="NF000940">
    <property type="entry name" value="PRK00094.1-2"/>
    <property type="match status" value="1"/>
</dbReference>
<dbReference type="NCBIfam" id="NF000942">
    <property type="entry name" value="PRK00094.1-4"/>
    <property type="match status" value="1"/>
</dbReference>
<dbReference type="InterPro" id="IPR011128">
    <property type="entry name" value="G3P_DH_NAD-dep_N"/>
</dbReference>
<dbReference type="InterPro" id="IPR036291">
    <property type="entry name" value="NAD(P)-bd_dom_sf"/>
</dbReference>
<accession>X0TAF1</accession>
<evidence type="ECO:0000256" key="3">
    <source>
        <dbReference type="ARBA" id="ARBA00023027"/>
    </source>
</evidence>
<dbReference type="Gene3D" id="3.40.50.720">
    <property type="entry name" value="NAD(P)-binding Rossmann-like Domain"/>
    <property type="match status" value="1"/>
</dbReference>
<name>X0TAF1_9ZZZZ</name>
<comment type="caution">
    <text evidence="6">The sequence shown here is derived from an EMBL/GenBank/DDBJ whole genome shotgun (WGS) entry which is preliminary data.</text>
</comment>
<dbReference type="SUPFAM" id="SSF51735">
    <property type="entry name" value="NAD(P)-binding Rossmann-fold domains"/>
    <property type="match status" value="1"/>
</dbReference>
<feature type="domain" description="Glycerol-3-phosphate dehydrogenase NAD-dependent C-terminal" evidence="5">
    <location>
        <begin position="84"/>
        <end position="223"/>
    </location>
</feature>
<dbReference type="GO" id="GO:0046168">
    <property type="term" value="P:glycerol-3-phosphate catabolic process"/>
    <property type="evidence" value="ECO:0007669"/>
    <property type="project" value="InterPro"/>
</dbReference>
<feature type="non-terminal residue" evidence="6">
    <location>
        <position position="1"/>
    </location>
</feature>
<sequence length="247" mass="25964">SMLILSAAKGLEVDSAKRMSQVISEEFDRRFHRNICVLSGPNLSKEIARGLPATTVVAARDASVAARVQKMMASSLFRVYVNTDVVGVELGGVLKNVIALAAGMVDGLGYGDNTKAGLITRGLAEITRLGVAAGANPLTFAGLAGLGDLVATCASPLSRNRFVGQELARGRPLEEITASMMGTAEGVTTTVAALKLAGELGVEMPIAQQVYRVLHEGLDVRQGIAELMGRELKHEFADILSSATERT</sequence>
<evidence type="ECO:0000256" key="1">
    <source>
        <dbReference type="ARBA" id="ARBA00011009"/>
    </source>
</evidence>
<dbReference type="InterPro" id="IPR006168">
    <property type="entry name" value="G3P_DH_NAD-dep"/>
</dbReference>
<dbReference type="PROSITE" id="PS00957">
    <property type="entry name" value="NAD_G3PDH"/>
    <property type="match status" value="1"/>
</dbReference>
<comment type="similarity">
    <text evidence="1">Belongs to the NAD-dependent glycerol-3-phosphate dehydrogenase family.</text>
</comment>
<dbReference type="PRINTS" id="PR00077">
    <property type="entry name" value="GPDHDRGNASE"/>
</dbReference>
<dbReference type="FunFam" id="1.10.1040.10:FF:000001">
    <property type="entry name" value="Glycerol-3-phosphate dehydrogenase [NAD(P)+]"/>
    <property type="match status" value="1"/>
</dbReference>
<evidence type="ECO:0000313" key="6">
    <source>
        <dbReference type="EMBL" id="GAF73035.1"/>
    </source>
</evidence>
<dbReference type="GO" id="GO:0047952">
    <property type="term" value="F:glycerol-3-phosphate dehydrogenase [NAD(P)+] activity"/>
    <property type="evidence" value="ECO:0007669"/>
    <property type="project" value="TreeGrafter"/>
</dbReference>
<dbReference type="GO" id="GO:0005975">
    <property type="term" value="P:carbohydrate metabolic process"/>
    <property type="evidence" value="ECO:0007669"/>
    <property type="project" value="InterPro"/>
</dbReference>
<dbReference type="AlphaFoldDB" id="X0TAF1"/>